<dbReference type="RefSeq" id="WP_272145878.1">
    <property type="nucleotide sequence ID" value="NZ_JAQNDM010000002.1"/>
</dbReference>
<dbReference type="SUPFAM" id="SSF55103">
    <property type="entry name" value="FAD-linked oxidases, C-terminal domain"/>
    <property type="match status" value="1"/>
</dbReference>
<evidence type="ECO:0000256" key="2">
    <source>
        <dbReference type="ARBA" id="ARBA00012405"/>
    </source>
</evidence>
<evidence type="ECO:0000313" key="11">
    <source>
        <dbReference type="EMBL" id="MDC0715206.1"/>
    </source>
</evidence>
<evidence type="ECO:0000256" key="1">
    <source>
        <dbReference type="ARBA" id="ARBA00004167"/>
    </source>
</evidence>
<evidence type="ECO:0000256" key="8">
    <source>
        <dbReference type="ARBA" id="ARBA00023136"/>
    </source>
</evidence>
<evidence type="ECO:0000256" key="7">
    <source>
        <dbReference type="ARBA" id="ARBA00023002"/>
    </source>
</evidence>
<proteinExistence type="predicted"/>
<gene>
    <name evidence="11" type="ORF">POL68_42550</name>
</gene>
<dbReference type="InterPro" id="IPR016164">
    <property type="entry name" value="FAD-linked_Oxase-like_C"/>
</dbReference>
<organism evidence="11 12">
    <name type="scientific">Stigmatella ashevillensis</name>
    <dbReference type="NCBI Taxonomy" id="2995309"/>
    <lineage>
        <taxon>Bacteria</taxon>
        <taxon>Pseudomonadati</taxon>
        <taxon>Myxococcota</taxon>
        <taxon>Myxococcia</taxon>
        <taxon>Myxococcales</taxon>
        <taxon>Cystobacterineae</taxon>
        <taxon>Archangiaceae</taxon>
        <taxon>Stigmatella</taxon>
    </lineage>
</organism>
<feature type="region of interest" description="Disordered" evidence="9">
    <location>
        <begin position="31"/>
        <end position="63"/>
    </location>
</feature>
<dbReference type="PROSITE" id="PS51387">
    <property type="entry name" value="FAD_PCMH"/>
    <property type="match status" value="1"/>
</dbReference>
<evidence type="ECO:0000256" key="3">
    <source>
        <dbReference type="ARBA" id="ARBA00022630"/>
    </source>
</evidence>
<dbReference type="InterPro" id="IPR006094">
    <property type="entry name" value="Oxid_FAD_bind_N"/>
</dbReference>
<evidence type="ECO:0000259" key="10">
    <source>
        <dbReference type="PROSITE" id="PS51387"/>
    </source>
</evidence>
<accession>A0ABT5DNU9</accession>
<keyword evidence="7" id="KW-0560">Oxidoreductase</keyword>
<dbReference type="Gene3D" id="3.30.465.10">
    <property type="match status" value="1"/>
</dbReference>
<evidence type="ECO:0000256" key="9">
    <source>
        <dbReference type="SAM" id="MobiDB-lite"/>
    </source>
</evidence>
<comment type="caution">
    <text evidence="11">The sequence shown here is derived from an EMBL/GenBank/DDBJ whole genome shotgun (WGS) entry which is preliminary data.</text>
</comment>
<evidence type="ECO:0000256" key="5">
    <source>
        <dbReference type="ARBA" id="ARBA00022827"/>
    </source>
</evidence>
<evidence type="ECO:0000256" key="4">
    <source>
        <dbReference type="ARBA" id="ARBA00022692"/>
    </source>
</evidence>
<dbReference type="InterPro" id="IPR040165">
    <property type="entry name" value="Diminuto-like"/>
</dbReference>
<dbReference type="Proteomes" id="UP001221838">
    <property type="component" value="Unassembled WGS sequence"/>
</dbReference>
<dbReference type="InterPro" id="IPR016166">
    <property type="entry name" value="FAD-bd_PCMH"/>
</dbReference>
<sequence>MQTELIPSTRWPEEPVRDEARHAAKVERIARKLRQRTGPRPVSFKKKTPPHQVPKRYDQRRSDEKIDLSDLDQIIEIDPVAMTCTTEPAVTFDEVVRATLAHGLVPIIVPEHKTITPGGAVAGSSIESMSFRHGGFHDTCLEYELITAKGDVLHCSPQENPLVFQMLHGSFGTLGVLSRLRFKLVRAAPYVHVTYETYPTLEAFQRAIQRHFTAQDVDYLDGQIFSPSKHVLCVGRFVEQAPYVSRYDWLKAYCESIPRRSEDYLTVYDYLFRYNRGVTHVKPKSLIGRALFGKRVHSDSVLRTADRFHRFLPAKNPPVIVDVFVPFSRTAEFMDWYHRAIHFYPVWGVPYRRMRDYEWLSPRWWSGVTDPLFLDLAVYGLKQQPGRNLYKEFEDQLLQVNGTKTLISYNYYDEQTFWSIWNKDTYQAVKQLTDPDNIFRDLYTKMCRAALGLEAPSRGSGASLS</sequence>
<evidence type="ECO:0000313" key="12">
    <source>
        <dbReference type="Proteomes" id="UP001221838"/>
    </source>
</evidence>
<dbReference type="EC" id="1.3.1.72" evidence="2"/>
<keyword evidence="4" id="KW-0812">Transmembrane</keyword>
<dbReference type="PANTHER" id="PTHR10801:SF0">
    <property type="entry name" value="DELTA(24)-STEROL REDUCTASE"/>
    <property type="match status" value="1"/>
</dbReference>
<dbReference type="SUPFAM" id="SSF56176">
    <property type="entry name" value="FAD-binding/transporter-associated domain-like"/>
    <property type="match status" value="1"/>
</dbReference>
<keyword evidence="12" id="KW-1185">Reference proteome</keyword>
<keyword evidence="6" id="KW-1133">Transmembrane helix</keyword>
<keyword evidence="5" id="KW-0274">FAD</keyword>
<name>A0ABT5DNU9_9BACT</name>
<dbReference type="EMBL" id="JAQNDM010000002">
    <property type="protein sequence ID" value="MDC0715206.1"/>
    <property type="molecule type" value="Genomic_DNA"/>
</dbReference>
<keyword evidence="8" id="KW-0472">Membrane</keyword>
<dbReference type="InterPro" id="IPR016169">
    <property type="entry name" value="FAD-bd_PCMH_sub2"/>
</dbReference>
<comment type="subcellular location">
    <subcellularLocation>
        <location evidence="1">Membrane</location>
        <topology evidence="1">Single-pass membrane protein</topology>
    </subcellularLocation>
</comment>
<reference evidence="11 12" key="1">
    <citation type="submission" date="2022-11" db="EMBL/GenBank/DDBJ databases">
        <title>Minimal conservation of predation-associated metabolite biosynthetic gene clusters underscores biosynthetic potential of Myxococcota including descriptions for ten novel species: Archangium lansinium sp. nov., Myxococcus landrumus sp. nov., Nannocystis bai.</title>
        <authorList>
            <person name="Ahearne A."/>
            <person name="Stevens C."/>
            <person name="Dowd S."/>
        </authorList>
    </citation>
    <scope>NUCLEOTIDE SEQUENCE [LARGE SCALE GENOMIC DNA]</scope>
    <source>
        <strain evidence="11 12">NCWAL01</strain>
    </source>
</reference>
<dbReference type="InterPro" id="IPR036318">
    <property type="entry name" value="FAD-bd_PCMH-like_sf"/>
</dbReference>
<dbReference type="PANTHER" id="PTHR10801">
    <property type="entry name" value="24-DEHYDROCHOLESTEROL REDUCTASE"/>
    <property type="match status" value="1"/>
</dbReference>
<dbReference type="Pfam" id="PF01565">
    <property type="entry name" value="FAD_binding_4"/>
    <property type="match status" value="1"/>
</dbReference>
<feature type="domain" description="FAD-binding PCMH-type" evidence="10">
    <location>
        <begin position="13"/>
        <end position="187"/>
    </location>
</feature>
<protein>
    <recommendedName>
        <fullName evidence="2">Delta(24)-sterol reductase</fullName>
        <ecNumber evidence="2">1.3.1.72</ecNumber>
    </recommendedName>
</protein>
<evidence type="ECO:0000256" key="6">
    <source>
        <dbReference type="ARBA" id="ARBA00022989"/>
    </source>
</evidence>
<feature type="compositionally biased region" description="Basic residues" evidence="9">
    <location>
        <begin position="31"/>
        <end position="49"/>
    </location>
</feature>
<keyword evidence="3" id="KW-0285">Flavoprotein</keyword>